<dbReference type="SMART" id="SM00020">
    <property type="entry name" value="Tryp_SPc"/>
    <property type="match status" value="1"/>
</dbReference>
<feature type="domain" description="Peptidase S1" evidence="7">
    <location>
        <begin position="46"/>
        <end position="272"/>
    </location>
</feature>
<dbReference type="InterPro" id="IPR009003">
    <property type="entry name" value="Peptidase_S1_PA"/>
</dbReference>
<sequence>MRTKRNISFQLRVSISIQLIFGFFVLVASQSITNRNPTQNQVAPRIIGGTNAPKSRYPWFVNLSGYCGGVLISPKYVLTSAHCTSFIQTQKIDIGFYCIYLDNCSQRKEHIGIKRKHIHPNYEWGSTSQNHDIMLIELEQKSTIPFAPIDAMGLSSNYQAGKELQVIGMGITDIKTEHLPIKLQHATVEFVPQTKCSTLFDELSRDITSNMMCAGNTGKDACQGDSGGALWDHENNVVVGLTSWGYKCAHETYPGVYSRIATQMDFISGIVCNGEDKDMSFCSGFPTQSPTEKIPCQGMELQVDLQTDFFPFETWYEVRDISSGSQLMAVQGLTEIYHSYHEEKCLQLDSCYQFSIYDDEGDGIAHLDNSYDVKVDGVDLSSMQKFEKSQETILFGECSECDPVPINLKIRTDDRASETAWSIIDSTSGLRIWDGGYLRTYQDNTEYDFSLNVCQGCYTFRIEDSFGDGMIGDSGYQLSVNGNEFSGGSFSFSDSFQFGNCTSSCGSDELMVDLDVDVWGKGMELLWQIIEEKSLEVVASSSHGYSGKSLSRKMCLPKLSEDECYVFRSITSGNNVDKFPDFEYTVSVDGNVLVRNDSSQGGNYKFGCRGARYQSSNEQNSARRPLVRFGYYCTLFLIAVQLFFR</sequence>
<protein>
    <recommendedName>
        <fullName evidence="7">Peptidase S1 domain-containing protein</fullName>
    </recommendedName>
</protein>
<name>A0AAD3HCP2_9STRA</name>
<dbReference type="FunFam" id="2.40.10.10:FF:000002">
    <property type="entry name" value="Transmembrane protease serine"/>
    <property type="match status" value="1"/>
</dbReference>
<dbReference type="GO" id="GO:0006508">
    <property type="term" value="P:proteolysis"/>
    <property type="evidence" value="ECO:0007669"/>
    <property type="project" value="UniProtKB-KW"/>
</dbReference>
<dbReference type="GO" id="GO:0005615">
    <property type="term" value="C:extracellular space"/>
    <property type="evidence" value="ECO:0007669"/>
    <property type="project" value="TreeGrafter"/>
</dbReference>
<keyword evidence="4" id="KW-0378">Hydrolase</keyword>
<comment type="caution">
    <text evidence="8">The sequence shown here is derived from an EMBL/GenBank/DDBJ whole genome shotgun (WGS) entry which is preliminary data.</text>
</comment>
<accession>A0AAD3HCP2</accession>
<dbReference type="GO" id="GO:0004252">
    <property type="term" value="F:serine-type endopeptidase activity"/>
    <property type="evidence" value="ECO:0007669"/>
    <property type="project" value="InterPro"/>
</dbReference>
<dbReference type="PANTHER" id="PTHR24264">
    <property type="entry name" value="TRYPSIN-RELATED"/>
    <property type="match status" value="1"/>
</dbReference>
<organism evidence="8 9">
    <name type="scientific">Chaetoceros tenuissimus</name>
    <dbReference type="NCBI Taxonomy" id="426638"/>
    <lineage>
        <taxon>Eukaryota</taxon>
        <taxon>Sar</taxon>
        <taxon>Stramenopiles</taxon>
        <taxon>Ochrophyta</taxon>
        <taxon>Bacillariophyta</taxon>
        <taxon>Coscinodiscophyceae</taxon>
        <taxon>Chaetocerotophycidae</taxon>
        <taxon>Chaetocerotales</taxon>
        <taxon>Chaetocerotaceae</taxon>
        <taxon>Chaetoceros</taxon>
    </lineage>
</organism>
<dbReference type="PANTHER" id="PTHR24264:SF65">
    <property type="entry name" value="SRCR DOMAIN-CONTAINING PROTEIN"/>
    <property type="match status" value="1"/>
</dbReference>
<evidence type="ECO:0000256" key="4">
    <source>
        <dbReference type="ARBA" id="ARBA00022801"/>
    </source>
</evidence>
<keyword evidence="2" id="KW-0964">Secreted</keyword>
<dbReference type="Pfam" id="PF00089">
    <property type="entry name" value="Trypsin"/>
    <property type="match status" value="1"/>
</dbReference>
<proteinExistence type="predicted"/>
<dbReference type="Gene3D" id="2.40.10.10">
    <property type="entry name" value="Trypsin-like serine proteases"/>
    <property type="match status" value="1"/>
</dbReference>
<keyword evidence="6" id="KW-1015">Disulfide bond</keyword>
<dbReference type="EMBL" id="BLLK01000062">
    <property type="protein sequence ID" value="GFH58381.1"/>
    <property type="molecule type" value="Genomic_DNA"/>
</dbReference>
<evidence type="ECO:0000256" key="1">
    <source>
        <dbReference type="ARBA" id="ARBA00004613"/>
    </source>
</evidence>
<evidence type="ECO:0000259" key="7">
    <source>
        <dbReference type="PROSITE" id="PS50240"/>
    </source>
</evidence>
<keyword evidence="9" id="KW-1185">Reference proteome</keyword>
<dbReference type="InterPro" id="IPR050127">
    <property type="entry name" value="Serine_Proteases_S1"/>
</dbReference>
<evidence type="ECO:0000256" key="3">
    <source>
        <dbReference type="ARBA" id="ARBA00022670"/>
    </source>
</evidence>
<dbReference type="InterPro" id="IPR001314">
    <property type="entry name" value="Peptidase_S1A"/>
</dbReference>
<dbReference type="AlphaFoldDB" id="A0AAD3HCP2"/>
<dbReference type="Proteomes" id="UP001054902">
    <property type="component" value="Unassembled WGS sequence"/>
</dbReference>
<keyword evidence="3" id="KW-0645">Protease</keyword>
<dbReference type="InterPro" id="IPR001254">
    <property type="entry name" value="Trypsin_dom"/>
</dbReference>
<keyword evidence="5" id="KW-0843">Virulence</keyword>
<dbReference type="PRINTS" id="PR00722">
    <property type="entry name" value="CHYMOTRYPSIN"/>
</dbReference>
<comment type="subcellular location">
    <subcellularLocation>
        <location evidence="1">Secreted</location>
    </subcellularLocation>
</comment>
<evidence type="ECO:0000256" key="5">
    <source>
        <dbReference type="ARBA" id="ARBA00023026"/>
    </source>
</evidence>
<dbReference type="SUPFAM" id="SSF50494">
    <property type="entry name" value="Trypsin-like serine proteases"/>
    <property type="match status" value="1"/>
</dbReference>
<dbReference type="InterPro" id="IPR043504">
    <property type="entry name" value="Peptidase_S1_PA_chymotrypsin"/>
</dbReference>
<evidence type="ECO:0000313" key="8">
    <source>
        <dbReference type="EMBL" id="GFH58381.1"/>
    </source>
</evidence>
<evidence type="ECO:0000256" key="2">
    <source>
        <dbReference type="ARBA" id="ARBA00022525"/>
    </source>
</evidence>
<dbReference type="PROSITE" id="PS50240">
    <property type="entry name" value="TRYPSIN_DOM"/>
    <property type="match status" value="1"/>
</dbReference>
<dbReference type="CDD" id="cd00190">
    <property type="entry name" value="Tryp_SPc"/>
    <property type="match status" value="1"/>
</dbReference>
<gene>
    <name evidence="8" type="ORF">CTEN210_14857</name>
</gene>
<reference evidence="8 9" key="1">
    <citation type="journal article" date="2021" name="Sci. Rep.">
        <title>The genome of the diatom Chaetoceros tenuissimus carries an ancient integrated fragment of an extant virus.</title>
        <authorList>
            <person name="Hongo Y."/>
            <person name="Kimura K."/>
            <person name="Takaki Y."/>
            <person name="Yoshida Y."/>
            <person name="Baba S."/>
            <person name="Kobayashi G."/>
            <person name="Nagasaki K."/>
            <person name="Hano T."/>
            <person name="Tomaru Y."/>
        </authorList>
    </citation>
    <scope>NUCLEOTIDE SEQUENCE [LARGE SCALE GENOMIC DNA]</scope>
    <source>
        <strain evidence="8 9">NIES-3715</strain>
    </source>
</reference>
<evidence type="ECO:0000313" key="9">
    <source>
        <dbReference type="Proteomes" id="UP001054902"/>
    </source>
</evidence>
<evidence type="ECO:0000256" key="6">
    <source>
        <dbReference type="ARBA" id="ARBA00023157"/>
    </source>
</evidence>